<proteinExistence type="predicted"/>
<protein>
    <recommendedName>
        <fullName evidence="4">LPS export ABC transporter periplasmic protein LptC</fullName>
    </recommendedName>
</protein>
<dbReference type="RefSeq" id="WP_149487267.1">
    <property type="nucleotide sequence ID" value="NZ_CP036150.1"/>
</dbReference>
<feature type="chain" id="PRO_5022965668" description="LPS export ABC transporter periplasmic protein LptC" evidence="1">
    <location>
        <begin position="21"/>
        <end position="182"/>
    </location>
</feature>
<dbReference type="EMBL" id="CP036150">
    <property type="protein sequence ID" value="QEN09193.1"/>
    <property type="molecule type" value="Genomic_DNA"/>
</dbReference>
<organism evidence="2 3">
    <name type="scientific">Oceanispirochaeta crateris</name>
    <dbReference type="NCBI Taxonomy" id="2518645"/>
    <lineage>
        <taxon>Bacteria</taxon>
        <taxon>Pseudomonadati</taxon>
        <taxon>Spirochaetota</taxon>
        <taxon>Spirochaetia</taxon>
        <taxon>Spirochaetales</taxon>
        <taxon>Spirochaetaceae</taxon>
        <taxon>Oceanispirochaeta</taxon>
    </lineage>
</organism>
<keyword evidence="1" id="KW-0732">Signal</keyword>
<evidence type="ECO:0000313" key="2">
    <source>
        <dbReference type="EMBL" id="QEN09193.1"/>
    </source>
</evidence>
<reference evidence="2 3" key="1">
    <citation type="submission" date="2019-02" db="EMBL/GenBank/DDBJ databases">
        <title>Complete Genome Sequence and Methylome Analysis of free living Spirochaetas.</title>
        <authorList>
            <person name="Fomenkov A."/>
            <person name="Dubinina G."/>
            <person name="Leshcheva N."/>
            <person name="Mikheeva N."/>
            <person name="Grabovich M."/>
            <person name="Vincze T."/>
            <person name="Roberts R.J."/>
        </authorList>
    </citation>
    <scope>NUCLEOTIDE SEQUENCE [LARGE SCALE GENOMIC DNA]</scope>
    <source>
        <strain evidence="2 3">K2</strain>
    </source>
</reference>
<dbReference type="KEGG" id="ock:EXM22_14845"/>
<dbReference type="OrthoDB" id="360865at2"/>
<dbReference type="Proteomes" id="UP000324209">
    <property type="component" value="Chromosome"/>
</dbReference>
<dbReference type="AlphaFoldDB" id="A0A5C1QMA0"/>
<evidence type="ECO:0008006" key="4">
    <source>
        <dbReference type="Google" id="ProtNLM"/>
    </source>
</evidence>
<keyword evidence="3" id="KW-1185">Reference proteome</keyword>
<feature type="signal peptide" evidence="1">
    <location>
        <begin position="1"/>
        <end position="20"/>
    </location>
</feature>
<accession>A0A5C1QMA0</accession>
<sequence length="182" mass="20344">MKKIIFYALVALFCISCSLEYDTSVSETLDESIPTSRLYGVKRVQVQGGQPRVSFEAREAVVWENREETELMEFVFKEYGSTRDIITTGQAEYLLISDNQDAIIEGQIYGYSLRNEASVEAEKLSWLDEKRELSSLGDTEVAITMDNGSLLVGKKFVADLYTNTTVFSSGVRGSLESGSQDE</sequence>
<gene>
    <name evidence="2" type="ORF">EXM22_14845</name>
</gene>
<evidence type="ECO:0000256" key="1">
    <source>
        <dbReference type="SAM" id="SignalP"/>
    </source>
</evidence>
<evidence type="ECO:0000313" key="3">
    <source>
        <dbReference type="Proteomes" id="UP000324209"/>
    </source>
</evidence>
<name>A0A5C1QMA0_9SPIO</name>